<gene>
    <name evidence="1" type="ORF">H6H00_00095</name>
</gene>
<protein>
    <submittedName>
        <fullName evidence="1">Plasmid replication, integration and excision activator</fullName>
    </submittedName>
</protein>
<dbReference type="RefSeq" id="WP_185719366.1">
    <property type="nucleotide sequence ID" value="NZ_BAAAWI010000001.1"/>
</dbReference>
<proteinExistence type="predicted"/>
<dbReference type="AlphaFoldDB" id="A0A7G7MIC6"/>
<dbReference type="KEGG" id="ppel:H6H00_00095"/>
<evidence type="ECO:0000313" key="1">
    <source>
        <dbReference type="EMBL" id="QNG52537.1"/>
    </source>
</evidence>
<dbReference type="EMBL" id="CP060131">
    <property type="protein sequence ID" value="QNG52537.1"/>
    <property type="molecule type" value="Genomic_DNA"/>
</dbReference>
<organism evidence="1 2">
    <name type="scientific">Pseudonocardia petroleophila</name>
    <dbReference type="NCBI Taxonomy" id="37331"/>
    <lineage>
        <taxon>Bacteria</taxon>
        <taxon>Bacillati</taxon>
        <taxon>Actinomycetota</taxon>
        <taxon>Actinomycetes</taxon>
        <taxon>Pseudonocardiales</taxon>
        <taxon>Pseudonocardiaceae</taxon>
        <taxon>Pseudonocardia</taxon>
    </lineage>
</organism>
<evidence type="ECO:0000313" key="2">
    <source>
        <dbReference type="Proteomes" id="UP000515728"/>
    </source>
</evidence>
<keyword evidence="2" id="KW-1185">Reference proteome</keyword>
<name>A0A7G7MIC6_9PSEU</name>
<sequence>MSASNQRLPIPHEQIFPHGCYLVTDVEPMRDFDKSTRENFVQALDKVTGLRLWSAMAHDADPDVRKTEKTFEIKFMAEVQPVPPPTVPGTPFRPVEFDGLTVTPYIDDKACKPARPGEQHRCRARIAYSLRAIGMRAPRPAGKAGHSDAA</sequence>
<accession>A0A7G7MIC6</accession>
<dbReference type="Proteomes" id="UP000515728">
    <property type="component" value="Chromosome"/>
</dbReference>
<reference evidence="1 2" key="1">
    <citation type="submission" date="2020-08" db="EMBL/GenBank/DDBJ databases">
        <authorList>
            <person name="Mo P."/>
        </authorList>
    </citation>
    <scope>NUCLEOTIDE SEQUENCE [LARGE SCALE GENOMIC DNA]</scope>
    <source>
        <strain evidence="1 2">CGMCC 4.1532</strain>
    </source>
</reference>